<accession>A0A0V8HQ56</accession>
<keyword evidence="2" id="KW-1185">Reference proteome</keyword>
<name>A0A0V8HQ56_9BACI</name>
<reference evidence="2" key="1">
    <citation type="submission" date="2016-08" db="EMBL/GenBank/DDBJ databases">
        <authorList>
            <person name="Varghese N."/>
            <person name="Submissions Spin"/>
        </authorList>
    </citation>
    <scope>NUCLEOTIDE SEQUENCE [LARGE SCALE GENOMIC DNA]</scope>
    <source>
        <strain evidence="2">SGD-1123</strain>
    </source>
</reference>
<organism evidence="1 2">
    <name type="scientific">[Bacillus] enclensis</name>
    <dbReference type="NCBI Taxonomy" id="1402860"/>
    <lineage>
        <taxon>Bacteria</taxon>
        <taxon>Bacillati</taxon>
        <taxon>Bacillota</taxon>
        <taxon>Bacilli</taxon>
        <taxon>Bacillales</taxon>
        <taxon>Bacillaceae</taxon>
        <taxon>Rossellomorea</taxon>
    </lineage>
</organism>
<gene>
    <name evidence="1" type="ORF">GA0061094_0267</name>
</gene>
<evidence type="ECO:0008006" key="3">
    <source>
        <dbReference type="Google" id="ProtNLM"/>
    </source>
</evidence>
<dbReference type="OrthoDB" id="9792518at2"/>
<proteinExistence type="predicted"/>
<protein>
    <recommendedName>
        <fullName evidence="3">YunG</fullName>
    </recommendedName>
</protein>
<evidence type="ECO:0000313" key="2">
    <source>
        <dbReference type="Proteomes" id="UP000181997"/>
    </source>
</evidence>
<dbReference type="InterPro" id="IPR056238">
    <property type="entry name" value="YunG-like"/>
</dbReference>
<dbReference type="AlphaFoldDB" id="A0A0V8HQ56"/>
<dbReference type="RefSeq" id="WP_058297185.1">
    <property type="nucleotide sequence ID" value="NZ_FMAU01000001.1"/>
</dbReference>
<sequence>MKKETIQPEELKKAMAESWSVKSSSKWSRENPAKGQCGVTALVVNDLLGGEIKKTKLAEGWHFYNFISGKRYDFTASQFSENITYTYVPSNREEAFSDTNAEQYCCLKQKVWTVLRW</sequence>
<dbReference type="Proteomes" id="UP000181997">
    <property type="component" value="Unassembled WGS sequence"/>
</dbReference>
<evidence type="ECO:0000313" key="1">
    <source>
        <dbReference type="EMBL" id="SCB75163.1"/>
    </source>
</evidence>
<dbReference type="Pfam" id="PF24585">
    <property type="entry name" value="YunG"/>
    <property type="match status" value="1"/>
</dbReference>
<dbReference type="EMBL" id="FMAU01000001">
    <property type="protein sequence ID" value="SCB75163.1"/>
    <property type="molecule type" value="Genomic_DNA"/>
</dbReference>